<dbReference type="GO" id="GO:0003677">
    <property type="term" value="F:DNA binding"/>
    <property type="evidence" value="ECO:0007669"/>
    <property type="project" value="UniProtKB-KW"/>
</dbReference>
<dbReference type="InterPro" id="IPR042261">
    <property type="entry name" value="Lsr2-like_dimerization"/>
</dbReference>
<reference evidence="5 6" key="1">
    <citation type="submission" date="2016-05" db="EMBL/GenBank/DDBJ databases">
        <title>Draft genome sequence of a porcine commensal Rothia nasimurium.</title>
        <authorList>
            <person name="Gaiser R.A."/>
            <person name="Van Baarlen P."/>
            <person name="Wells J.M."/>
        </authorList>
    </citation>
    <scope>NUCLEOTIDE SEQUENCE [LARGE SCALE GENOMIC DNA]</scope>
    <source>
        <strain evidence="5 6">PT-32</strain>
    </source>
</reference>
<evidence type="ECO:0000313" key="6">
    <source>
        <dbReference type="Proteomes" id="UP000192359"/>
    </source>
</evidence>
<dbReference type="OrthoDB" id="4113332at2"/>
<dbReference type="Pfam" id="PF23359">
    <property type="entry name" value="Lsr2_DNA-bd"/>
    <property type="match status" value="1"/>
</dbReference>
<evidence type="ECO:0000256" key="1">
    <source>
        <dbReference type="ARBA" id="ARBA00023125"/>
    </source>
</evidence>
<feature type="domain" description="Lsr2 DNA-binding" evidence="4">
    <location>
        <begin position="79"/>
        <end position="112"/>
    </location>
</feature>
<proteinExistence type="predicted"/>
<evidence type="ECO:0000259" key="4">
    <source>
        <dbReference type="Pfam" id="PF23359"/>
    </source>
</evidence>
<dbReference type="Proteomes" id="UP000192359">
    <property type="component" value="Unassembled WGS sequence"/>
</dbReference>
<evidence type="ECO:0000313" key="5">
    <source>
        <dbReference type="EMBL" id="ORC16577.1"/>
    </source>
</evidence>
<dbReference type="RefSeq" id="WP_083092173.1">
    <property type="nucleotide sequence ID" value="NZ_LXWF01000040.1"/>
</dbReference>
<gene>
    <name evidence="5" type="ORF">A7979_04555</name>
</gene>
<keyword evidence="1" id="KW-0238">DNA-binding</keyword>
<dbReference type="Gene3D" id="3.30.60.230">
    <property type="entry name" value="Lsr2, dimerization domain"/>
    <property type="match status" value="1"/>
</dbReference>
<evidence type="ECO:0000256" key="2">
    <source>
        <dbReference type="SAM" id="MobiDB-lite"/>
    </source>
</evidence>
<dbReference type="InterPro" id="IPR024412">
    <property type="entry name" value="Lsr2_dim_dom"/>
</dbReference>
<dbReference type="Pfam" id="PF11774">
    <property type="entry name" value="Lsr2"/>
    <property type="match status" value="1"/>
</dbReference>
<feature type="domain" description="Lsr2 dimerization" evidence="3">
    <location>
        <begin position="1"/>
        <end position="58"/>
    </location>
</feature>
<accession>A0A1Y1RP15</accession>
<dbReference type="GO" id="GO:0016746">
    <property type="term" value="F:acyltransferase activity"/>
    <property type="evidence" value="ECO:0007669"/>
    <property type="project" value="InterPro"/>
</dbReference>
<dbReference type="AlphaFoldDB" id="A0A1Y1RP15"/>
<comment type="caution">
    <text evidence="5">The sequence shown here is derived from an EMBL/GenBank/DDBJ whole genome shotgun (WGS) entry which is preliminary data.</text>
</comment>
<dbReference type="InterPro" id="IPR055370">
    <property type="entry name" value="Lsr2_DNA-bd"/>
</dbReference>
<feature type="region of interest" description="Disordered" evidence="2">
    <location>
        <begin position="54"/>
        <end position="82"/>
    </location>
</feature>
<dbReference type="InterPro" id="IPR036625">
    <property type="entry name" value="E3-bd_dom_sf"/>
</dbReference>
<evidence type="ECO:0000259" key="3">
    <source>
        <dbReference type="Pfam" id="PF11774"/>
    </source>
</evidence>
<keyword evidence="6" id="KW-1185">Reference proteome</keyword>
<dbReference type="Gene3D" id="4.10.320.10">
    <property type="entry name" value="E3-binding domain"/>
    <property type="match status" value="1"/>
</dbReference>
<dbReference type="EMBL" id="LXWF01000040">
    <property type="protein sequence ID" value="ORC16577.1"/>
    <property type="molecule type" value="Genomic_DNA"/>
</dbReference>
<evidence type="ECO:0008006" key="7">
    <source>
        <dbReference type="Google" id="ProtNLM"/>
    </source>
</evidence>
<organism evidence="5 6">
    <name type="scientific">Rothia nasimurium</name>
    <dbReference type="NCBI Taxonomy" id="85336"/>
    <lineage>
        <taxon>Bacteria</taxon>
        <taxon>Bacillati</taxon>
        <taxon>Actinomycetota</taxon>
        <taxon>Actinomycetes</taxon>
        <taxon>Micrococcales</taxon>
        <taxon>Micrococcaceae</taxon>
        <taxon>Rothia</taxon>
    </lineage>
</organism>
<sequence>MAQKVKIILEDDLDGGPADETVRFGLDGGSFEIDLSSANAARLRDAIRPFAAKARRVQGAQRSAGRPAGSRGTASKRNPEIAAIRKWAQENGHKVSERGRIQQEVQDAYYKAMGKEAK</sequence>
<protein>
    <recommendedName>
        <fullName evidence="7">Lsr2 family protein</fullName>
    </recommendedName>
</protein>
<name>A0A1Y1RP15_9MICC</name>